<dbReference type="InterPro" id="IPR016181">
    <property type="entry name" value="Acyl_CoA_acyltransferase"/>
</dbReference>
<dbReference type="PANTHER" id="PTHR43792:SF1">
    <property type="entry name" value="N-ACETYLTRANSFERASE DOMAIN-CONTAINING PROTEIN"/>
    <property type="match status" value="1"/>
</dbReference>
<dbReference type="Proteomes" id="UP000509594">
    <property type="component" value="Chromosome"/>
</dbReference>
<feature type="domain" description="N-acetyltransferase" evidence="1">
    <location>
        <begin position="10"/>
        <end position="167"/>
    </location>
</feature>
<reference evidence="2 3" key="1">
    <citation type="submission" date="2020-06" db="EMBL/GenBank/DDBJ databases">
        <title>Methanolobus halotolerans sp. nov., isolated from a saline lake Tus in Siberia.</title>
        <authorList>
            <person name="Shen Y."/>
            <person name="Chen S.-C."/>
            <person name="Lai M.-C."/>
            <person name="Huang H.-H."/>
            <person name="Chiu H.-H."/>
            <person name="Tang S.-L."/>
            <person name="Rogozin D.Y."/>
            <person name="Degermendzhy A.G."/>
        </authorList>
    </citation>
    <scope>NUCLEOTIDE SEQUENCE [LARGE SCALE GENOMIC DNA]</scope>
    <source>
        <strain evidence="2 3">DSM 21339</strain>
    </source>
</reference>
<dbReference type="OrthoDB" id="120213at2157"/>
<dbReference type="GO" id="GO:0016747">
    <property type="term" value="F:acyltransferase activity, transferring groups other than amino-acyl groups"/>
    <property type="evidence" value="ECO:0007669"/>
    <property type="project" value="InterPro"/>
</dbReference>
<dbReference type="Gene3D" id="3.40.630.30">
    <property type="match status" value="1"/>
</dbReference>
<dbReference type="EMBL" id="CP058215">
    <property type="protein sequence ID" value="QLC49897.1"/>
    <property type="molecule type" value="Genomic_DNA"/>
</dbReference>
<evidence type="ECO:0000259" key="1">
    <source>
        <dbReference type="PROSITE" id="PS51186"/>
    </source>
</evidence>
<evidence type="ECO:0000313" key="2">
    <source>
        <dbReference type="EMBL" id="QLC49897.1"/>
    </source>
</evidence>
<keyword evidence="3" id="KW-1185">Reference proteome</keyword>
<gene>
    <name evidence="2" type="ORF">HWN40_06360</name>
</gene>
<dbReference type="KEGG" id="mzi:HWN40_06360"/>
<dbReference type="InterPro" id="IPR051531">
    <property type="entry name" value="N-acetyltransferase"/>
</dbReference>
<dbReference type="PANTHER" id="PTHR43792">
    <property type="entry name" value="GNAT FAMILY, PUTATIVE (AFU_ORTHOLOGUE AFUA_3G00765)-RELATED-RELATED"/>
    <property type="match status" value="1"/>
</dbReference>
<accession>A0A7D5E8Q5</accession>
<dbReference type="PROSITE" id="PS51186">
    <property type="entry name" value="GNAT"/>
    <property type="match status" value="1"/>
</dbReference>
<organism evidence="2 3">
    <name type="scientific">Methanolobus zinderi</name>
    <dbReference type="NCBI Taxonomy" id="536044"/>
    <lineage>
        <taxon>Archaea</taxon>
        <taxon>Methanobacteriati</taxon>
        <taxon>Methanobacteriota</taxon>
        <taxon>Stenosarchaea group</taxon>
        <taxon>Methanomicrobia</taxon>
        <taxon>Methanosarcinales</taxon>
        <taxon>Methanosarcinaceae</taxon>
        <taxon>Methanolobus</taxon>
    </lineage>
</organism>
<sequence>MNNFFESERLVFRSWTQEDKDEFRKLNADQEVMKYFPDVLSHEESDLLFDRIRKNMAEKGYGLWAVEIKKSGDFIGFIGFNNADFRAFFTPCIEIVWRLKSEAWGKGFATEGAKRCLRFGFEDLGFSDIYSFTAVENTRSEMVMKRIGMIRIAEFDHPEVPMDSSLSRHVLYMINKKNFFSDLTRSPTD</sequence>
<proteinExistence type="predicted"/>
<name>A0A7D5E8Q5_9EURY</name>
<dbReference type="GeneID" id="55821281"/>
<dbReference type="SUPFAM" id="SSF55729">
    <property type="entry name" value="Acyl-CoA N-acyltransferases (Nat)"/>
    <property type="match status" value="1"/>
</dbReference>
<dbReference type="AlphaFoldDB" id="A0A7D5E8Q5"/>
<evidence type="ECO:0000313" key="3">
    <source>
        <dbReference type="Proteomes" id="UP000509594"/>
    </source>
</evidence>
<dbReference type="RefSeq" id="WP_176964953.1">
    <property type="nucleotide sequence ID" value="NZ_CP058215.1"/>
</dbReference>
<protein>
    <submittedName>
        <fullName evidence="2">GNAT family N-acetyltransferase</fullName>
    </submittedName>
</protein>
<keyword evidence="2" id="KW-0808">Transferase</keyword>
<dbReference type="InterPro" id="IPR000182">
    <property type="entry name" value="GNAT_dom"/>
</dbReference>
<dbReference type="Pfam" id="PF13302">
    <property type="entry name" value="Acetyltransf_3"/>
    <property type="match status" value="1"/>
</dbReference>